<reference evidence="1 2" key="1">
    <citation type="journal article" date="2011" name="J. Bacteriol.">
        <title>Complete genome sequence of 'Vulcanisaeta moutnovskia' strain 768-28, a novel member of the hyperthermophilic crenarchaeal genus vulcanisaeta.</title>
        <authorList>
            <person name="Gumerov V.M."/>
            <person name="Mardanov A.V."/>
            <person name="Beletsky A.V."/>
            <person name="Prokofeva M.I."/>
            <person name="Bonch-Osmolovskaya E.A."/>
            <person name="Ravin N.V."/>
            <person name="Skryabin K.G."/>
        </authorList>
    </citation>
    <scope>NUCLEOTIDE SEQUENCE [LARGE SCALE GENOMIC DNA]</scope>
    <source>
        <strain evidence="1 2">768-28</strain>
    </source>
</reference>
<sequence>MIVEIKRFESLNELIQTLKGELSNSYRFMYMLKQNWNEILGAENNIALASEISENIKFVDGSSEVFSLRIVYKPGSSTRSNVINDVAGYIQRRSAIIKSIIDRLETLNIDRNRPIITLLIDSIPIMIIIQKENT</sequence>
<dbReference type="KEGG" id="vmo:VMUT_1807"/>
<dbReference type="STRING" id="985053.VMUT_1807"/>
<dbReference type="GeneID" id="10289459"/>
<evidence type="ECO:0000313" key="1">
    <source>
        <dbReference type="EMBL" id="ADY02008.1"/>
    </source>
</evidence>
<dbReference type="AlphaFoldDB" id="F0QVA6"/>
<organism evidence="1 2">
    <name type="scientific">Vulcanisaeta moutnovskia (strain 768-28)</name>
    <dbReference type="NCBI Taxonomy" id="985053"/>
    <lineage>
        <taxon>Archaea</taxon>
        <taxon>Thermoproteota</taxon>
        <taxon>Thermoprotei</taxon>
        <taxon>Thermoproteales</taxon>
        <taxon>Thermoproteaceae</taxon>
        <taxon>Vulcanisaeta</taxon>
    </lineage>
</organism>
<dbReference type="eggNOG" id="arCOG13824">
    <property type="taxonomic scope" value="Archaea"/>
</dbReference>
<accession>F0QVA6</accession>
<keyword evidence="2" id="KW-1185">Reference proteome</keyword>
<dbReference type="RefSeq" id="WP_013605170.1">
    <property type="nucleotide sequence ID" value="NC_015151.1"/>
</dbReference>
<protein>
    <submittedName>
        <fullName evidence="1">Uncharacterized protein</fullName>
    </submittedName>
</protein>
<name>F0QVA6_VULM7</name>
<proteinExistence type="predicted"/>
<dbReference type="HOGENOM" id="CLU_1891560_0_0_2"/>
<dbReference type="OrthoDB" id="27322at2157"/>
<dbReference type="EMBL" id="CP002529">
    <property type="protein sequence ID" value="ADY02008.1"/>
    <property type="molecule type" value="Genomic_DNA"/>
</dbReference>
<dbReference type="Proteomes" id="UP000007485">
    <property type="component" value="Chromosome"/>
</dbReference>
<gene>
    <name evidence="1" type="ordered locus">VMUT_1807</name>
</gene>
<evidence type="ECO:0000313" key="2">
    <source>
        <dbReference type="Proteomes" id="UP000007485"/>
    </source>
</evidence>